<gene>
    <name evidence="2" type="ORF">ARC78_08080</name>
</gene>
<keyword evidence="3" id="KW-1185">Reference proteome</keyword>
<proteinExistence type="predicted"/>
<reference evidence="2 3" key="1">
    <citation type="submission" date="2015-10" db="EMBL/GenBank/DDBJ databases">
        <title>Genome sequencing and analysis of members of genus Stenotrophomonas.</title>
        <authorList>
            <person name="Patil P.P."/>
            <person name="Midha S."/>
            <person name="Patil P.B."/>
        </authorList>
    </citation>
    <scope>NUCLEOTIDE SEQUENCE [LARGE SCALE GENOMIC DNA]</scope>
    <source>
        <strain evidence="2 3">JCM 9942</strain>
    </source>
</reference>
<sequence length="73" mass="7895">MGIIYVTDGLRSPETEMGRLLMGAGFLLAAPQAFFSPISFANPDLKFIKVSPVDWLGMAGVLLLVSGLVVRWL</sequence>
<keyword evidence="1" id="KW-0472">Membrane</keyword>
<keyword evidence="1" id="KW-1133">Transmembrane helix</keyword>
<dbReference type="AlphaFoldDB" id="A0A0R0AE04"/>
<keyword evidence="1" id="KW-0812">Transmembrane</keyword>
<evidence type="ECO:0000313" key="3">
    <source>
        <dbReference type="Proteomes" id="UP000050836"/>
    </source>
</evidence>
<dbReference type="Proteomes" id="UP000050836">
    <property type="component" value="Unassembled WGS sequence"/>
</dbReference>
<evidence type="ECO:0000313" key="2">
    <source>
        <dbReference type="EMBL" id="KRG42933.1"/>
    </source>
</evidence>
<feature type="transmembrane region" description="Helical" evidence="1">
    <location>
        <begin position="20"/>
        <end position="41"/>
    </location>
</feature>
<accession>A0A0R0AE04</accession>
<name>A0A0R0AE04_9GAMM</name>
<comment type="caution">
    <text evidence="2">The sequence shown here is derived from an EMBL/GenBank/DDBJ whole genome shotgun (WGS) entry which is preliminary data.</text>
</comment>
<dbReference type="EMBL" id="LLXS01000016">
    <property type="protein sequence ID" value="KRG42933.1"/>
    <property type="molecule type" value="Genomic_DNA"/>
</dbReference>
<feature type="transmembrane region" description="Helical" evidence="1">
    <location>
        <begin position="53"/>
        <end position="72"/>
    </location>
</feature>
<organism evidence="2 3">
    <name type="scientific">Stenotrophomonas pictorum JCM 9942</name>
    <dbReference type="NCBI Taxonomy" id="1236960"/>
    <lineage>
        <taxon>Bacteria</taxon>
        <taxon>Pseudomonadati</taxon>
        <taxon>Pseudomonadota</taxon>
        <taxon>Gammaproteobacteria</taxon>
        <taxon>Lysobacterales</taxon>
        <taxon>Lysobacteraceae</taxon>
        <taxon>Stenotrophomonas</taxon>
    </lineage>
</organism>
<protein>
    <submittedName>
        <fullName evidence="2">Uncharacterized protein</fullName>
    </submittedName>
</protein>
<evidence type="ECO:0000256" key="1">
    <source>
        <dbReference type="SAM" id="Phobius"/>
    </source>
</evidence>